<feature type="chain" id="PRO_5045297293" description="VCBS repeat-containing protein" evidence="1">
    <location>
        <begin position="26"/>
        <end position="243"/>
    </location>
</feature>
<evidence type="ECO:0000256" key="1">
    <source>
        <dbReference type="SAM" id="SignalP"/>
    </source>
</evidence>
<name>A0ABV6RXA4_9GAMM</name>
<organism evidence="2 3">
    <name type="scientific">Lysobacter korlensis</name>
    <dbReference type="NCBI Taxonomy" id="553636"/>
    <lineage>
        <taxon>Bacteria</taxon>
        <taxon>Pseudomonadati</taxon>
        <taxon>Pseudomonadota</taxon>
        <taxon>Gammaproteobacteria</taxon>
        <taxon>Lysobacterales</taxon>
        <taxon>Lysobacteraceae</taxon>
        <taxon>Lysobacter</taxon>
    </lineage>
</organism>
<accession>A0ABV6RXA4</accession>
<evidence type="ECO:0000313" key="3">
    <source>
        <dbReference type="Proteomes" id="UP001589896"/>
    </source>
</evidence>
<proteinExistence type="predicted"/>
<dbReference type="Proteomes" id="UP001589896">
    <property type="component" value="Unassembled WGS sequence"/>
</dbReference>
<feature type="signal peptide" evidence="1">
    <location>
        <begin position="1"/>
        <end position="25"/>
    </location>
</feature>
<gene>
    <name evidence="2" type="ORF">ACFFGH_26625</name>
</gene>
<keyword evidence="1" id="KW-0732">Signal</keyword>
<evidence type="ECO:0000313" key="2">
    <source>
        <dbReference type="EMBL" id="MFC0681421.1"/>
    </source>
</evidence>
<comment type="caution">
    <text evidence="2">The sequence shown here is derived from an EMBL/GenBank/DDBJ whole genome shotgun (WGS) entry which is preliminary data.</text>
</comment>
<keyword evidence="3" id="KW-1185">Reference proteome</keyword>
<protein>
    <recommendedName>
        <fullName evidence="4">VCBS repeat-containing protein</fullName>
    </recommendedName>
</protein>
<dbReference type="EMBL" id="JBHLTG010000008">
    <property type="protein sequence ID" value="MFC0681421.1"/>
    <property type="molecule type" value="Genomic_DNA"/>
</dbReference>
<reference evidence="2 3" key="1">
    <citation type="submission" date="2024-09" db="EMBL/GenBank/DDBJ databases">
        <authorList>
            <person name="Sun Q."/>
            <person name="Mori K."/>
        </authorList>
    </citation>
    <scope>NUCLEOTIDE SEQUENCE [LARGE SCALE GENOMIC DNA]</scope>
    <source>
        <strain evidence="2 3">KCTC 23076</strain>
    </source>
</reference>
<evidence type="ECO:0008006" key="4">
    <source>
        <dbReference type="Google" id="ProtNLM"/>
    </source>
</evidence>
<dbReference type="RefSeq" id="WP_386674032.1">
    <property type="nucleotide sequence ID" value="NZ_JBHLTG010000008.1"/>
</dbReference>
<sequence>MKMHLGLAAVLGVGLSVALATPATAAGATINVPDDFVTALSDTRATGHFEVVGTGLRVWTESNTSTDKVAEYVATDTPLAAAGEPALQYSATTGGAPGFQLVVDFDGNGTADGILVGEPGVYGNDWWLNNAAQQFVKVGAPSHTGGSGSANHGTLDGWRTAFPDAQVVAFGFSLGSGVKGDGVLTAIDFAGTSYTFAQHTVLTGKDQCKNGGWATSTKPVYKNQGDCVSGFASVKSSGKLLVK</sequence>